<evidence type="ECO:0000313" key="12">
    <source>
        <dbReference type="Proteomes" id="UP001295684"/>
    </source>
</evidence>
<dbReference type="InterPro" id="IPR050217">
    <property type="entry name" value="Peroxiredoxin"/>
</dbReference>
<reference evidence="11" key="1">
    <citation type="submission" date="2023-07" db="EMBL/GenBank/DDBJ databases">
        <authorList>
            <consortium name="AG Swart"/>
            <person name="Singh M."/>
            <person name="Singh A."/>
            <person name="Seah K."/>
            <person name="Emmerich C."/>
        </authorList>
    </citation>
    <scope>NUCLEOTIDE SEQUENCE</scope>
    <source>
        <strain evidence="11">DP1</strain>
    </source>
</reference>
<keyword evidence="4" id="KW-0049">Antioxidant</keyword>
<dbReference type="GO" id="GO:0006979">
    <property type="term" value="P:response to oxidative stress"/>
    <property type="evidence" value="ECO:0007669"/>
    <property type="project" value="TreeGrafter"/>
</dbReference>
<keyword evidence="7" id="KW-0676">Redox-active center</keyword>
<evidence type="ECO:0000256" key="5">
    <source>
        <dbReference type="ARBA" id="ARBA00023002"/>
    </source>
</evidence>
<evidence type="ECO:0000256" key="2">
    <source>
        <dbReference type="ARBA" id="ARBA00013017"/>
    </source>
</evidence>
<dbReference type="InterPro" id="IPR013766">
    <property type="entry name" value="Thioredoxin_domain"/>
</dbReference>
<comment type="similarity">
    <text evidence="1">Belongs to the peroxiredoxin family. AhpC/Prx1 subfamily.</text>
</comment>
<dbReference type="FunFam" id="3.40.30.10:FF:000003">
    <property type="entry name" value="Peroxiredoxin 1"/>
    <property type="match status" value="1"/>
</dbReference>
<dbReference type="GO" id="GO:0005829">
    <property type="term" value="C:cytosol"/>
    <property type="evidence" value="ECO:0007669"/>
    <property type="project" value="TreeGrafter"/>
</dbReference>
<keyword evidence="9" id="KW-0732">Signal</keyword>
<dbReference type="EMBL" id="CAMPGE010022216">
    <property type="protein sequence ID" value="CAI2380270.1"/>
    <property type="molecule type" value="Genomic_DNA"/>
</dbReference>
<dbReference type="GO" id="GO:0042744">
    <property type="term" value="P:hydrogen peroxide catabolic process"/>
    <property type="evidence" value="ECO:0007669"/>
    <property type="project" value="TreeGrafter"/>
</dbReference>
<organism evidence="11 12">
    <name type="scientific">Euplotes crassus</name>
    <dbReference type="NCBI Taxonomy" id="5936"/>
    <lineage>
        <taxon>Eukaryota</taxon>
        <taxon>Sar</taxon>
        <taxon>Alveolata</taxon>
        <taxon>Ciliophora</taxon>
        <taxon>Intramacronucleata</taxon>
        <taxon>Spirotrichea</taxon>
        <taxon>Hypotrichia</taxon>
        <taxon>Euplotida</taxon>
        <taxon>Euplotidae</taxon>
        <taxon>Moneuplotes</taxon>
    </lineage>
</organism>
<dbReference type="Pfam" id="PF10417">
    <property type="entry name" value="1-cysPrx_C"/>
    <property type="match status" value="1"/>
</dbReference>
<evidence type="ECO:0000259" key="10">
    <source>
        <dbReference type="PROSITE" id="PS51352"/>
    </source>
</evidence>
<dbReference type="GO" id="GO:0008379">
    <property type="term" value="F:thioredoxin peroxidase activity"/>
    <property type="evidence" value="ECO:0007669"/>
    <property type="project" value="TreeGrafter"/>
</dbReference>
<dbReference type="EC" id="1.11.1.24" evidence="2"/>
<dbReference type="Pfam" id="PF00578">
    <property type="entry name" value="AhpC-TSA"/>
    <property type="match status" value="1"/>
</dbReference>
<dbReference type="Proteomes" id="UP001295684">
    <property type="component" value="Unassembled WGS sequence"/>
</dbReference>
<dbReference type="GO" id="GO:0033554">
    <property type="term" value="P:cellular response to stress"/>
    <property type="evidence" value="ECO:0007669"/>
    <property type="project" value="TreeGrafter"/>
</dbReference>
<gene>
    <name evidence="11" type="ORF">ECRASSUSDP1_LOCUS21702</name>
</gene>
<evidence type="ECO:0000256" key="4">
    <source>
        <dbReference type="ARBA" id="ARBA00022862"/>
    </source>
</evidence>
<feature type="signal peptide" evidence="9">
    <location>
        <begin position="1"/>
        <end position="19"/>
    </location>
</feature>
<dbReference type="CDD" id="cd03015">
    <property type="entry name" value="PRX_Typ2cys"/>
    <property type="match status" value="1"/>
</dbReference>
<dbReference type="GO" id="GO:0045454">
    <property type="term" value="P:cell redox homeostasis"/>
    <property type="evidence" value="ECO:0007669"/>
    <property type="project" value="TreeGrafter"/>
</dbReference>
<evidence type="ECO:0000256" key="6">
    <source>
        <dbReference type="ARBA" id="ARBA00023157"/>
    </source>
</evidence>
<evidence type="ECO:0000256" key="1">
    <source>
        <dbReference type="ARBA" id="ARBA00009796"/>
    </source>
</evidence>
<dbReference type="PANTHER" id="PTHR10681:SF176">
    <property type="entry name" value="THIOREDOXIN DOMAIN-CONTAINING PROTEIN"/>
    <property type="match status" value="1"/>
</dbReference>
<protein>
    <recommendedName>
        <fullName evidence="2">thioredoxin-dependent peroxiredoxin</fullName>
        <ecNumber evidence="2">1.11.1.24</ecNumber>
    </recommendedName>
</protein>
<evidence type="ECO:0000256" key="7">
    <source>
        <dbReference type="ARBA" id="ARBA00023284"/>
    </source>
</evidence>
<keyword evidence="5" id="KW-0560">Oxidoreductase</keyword>
<dbReference type="InterPro" id="IPR019479">
    <property type="entry name" value="Peroxiredoxin_C"/>
</dbReference>
<dbReference type="AlphaFoldDB" id="A0AAD2D524"/>
<proteinExistence type="inferred from homology"/>
<evidence type="ECO:0000256" key="9">
    <source>
        <dbReference type="SAM" id="SignalP"/>
    </source>
</evidence>
<comment type="catalytic activity">
    <reaction evidence="8">
        <text>a hydroperoxide + [thioredoxin]-dithiol = an alcohol + [thioredoxin]-disulfide + H2O</text>
        <dbReference type="Rhea" id="RHEA:62620"/>
        <dbReference type="Rhea" id="RHEA-COMP:10698"/>
        <dbReference type="Rhea" id="RHEA-COMP:10700"/>
        <dbReference type="ChEBI" id="CHEBI:15377"/>
        <dbReference type="ChEBI" id="CHEBI:29950"/>
        <dbReference type="ChEBI" id="CHEBI:30879"/>
        <dbReference type="ChEBI" id="CHEBI:35924"/>
        <dbReference type="ChEBI" id="CHEBI:50058"/>
        <dbReference type="EC" id="1.11.1.24"/>
    </reaction>
</comment>
<comment type="caution">
    <text evidence="11">The sequence shown here is derived from an EMBL/GenBank/DDBJ whole genome shotgun (WGS) entry which is preliminary data.</text>
</comment>
<feature type="domain" description="Thioredoxin" evidence="10">
    <location>
        <begin position="20"/>
        <end position="183"/>
    </location>
</feature>
<keyword evidence="3" id="KW-0575">Peroxidase</keyword>
<dbReference type="SUPFAM" id="SSF52833">
    <property type="entry name" value="Thioredoxin-like"/>
    <property type="match status" value="1"/>
</dbReference>
<dbReference type="Gene3D" id="3.40.30.10">
    <property type="entry name" value="Glutaredoxin"/>
    <property type="match status" value="1"/>
</dbReference>
<accession>A0AAD2D524</accession>
<dbReference type="InterPro" id="IPR036249">
    <property type="entry name" value="Thioredoxin-like_sf"/>
</dbReference>
<dbReference type="PANTHER" id="PTHR10681">
    <property type="entry name" value="THIOREDOXIN PEROXIDASE"/>
    <property type="match status" value="1"/>
</dbReference>
<sequence>MNQKICCICLLFLLAFTSALIPRQKAPDWRAVGVIDGESKEISLEDYSGKYLVMLFYPFDFTYVCPTELIAFSEEYQKFKDLSAEVVAISVDSHFTHLAWMKTPRNQGGVGNLRYPLLSDLTKEIGESYNVLVQDKEDELFGAHLRGLFIIDGDKTIRSIQINDAPVGRSVHETLRLIEAFQYTDQHGEVCPANWKKGDKTIVPDQEKKSSYFSEVYREEL</sequence>
<evidence type="ECO:0000256" key="8">
    <source>
        <dbReference type="ARBA" id="ARBA00049091"/>
    </source>
</evidence>
<dbReference type="InterPro" id="IPR000866">
    <property type="entry name" value="AhpC/TSA"/>
</dbReference>
<dbReference type="PROSITE" id="PS51352">
    <property type="entry name" value="THIOREDOXIN_2"/>
    <property type="match status" value="1"/>
</dbReference>
<evidence type="ECO:0000256" key="3">
    <source>
        <dbReference type="ARBA" id="ARBA00022559"/>
    </source>
</evidence>
<feature type="chain" id="PRO_5042246643" description="thioredoxin-dependent peroxiredoxin" evidence="9">
    <location>
        <begin position="20"/>
        <end position="221"/>
    </location>
</feature>
<keyword evidence="12" id="KW-1185">Reference proteome</keyword>
<keyword evidence="6" id="KW-1015">Disulfide bond</keyword>
<name>A0AAD2D524_EUPCR</name>
<evidence type="ECO:0000313" key="11">
    <source>
        <dbReference type="EMBL" id="CAI2380270.1"/>
    </source>
</evidence>